<dbReference type="PANTHER" id="PTHR43308:SF5">
    <property type="entry name" value="S-LAYER PROTEIN _ PEPTIDOGLYCAN ENDO-BETA-N-ACETYLGLUCOSAMINIDASE"/>
    <property type="match status" value="1"/>
</dbReference>
<name>A0A2L2XCV5_9FIRM</name>
<keyword evidence="1" id="KW-0677">Repeat</keyword>
<dbReference type="EMBL" id="BFAV01000018">
    <property type="protein sequence ID" value="GBF32056.1"/>
    <property type="molecule type" value="Genomic_DNA"/>
</dbReference>
<proteinExistence type="predicted"/>
<reference evidence="5" key="1">
    <citation type="submission" date="2018-02" db="EMBL/GenBank/DDBJ databases">
        <title>Genome sequence of Desulfocucumis palustris strain NAW-5.</title>
        <authorList>
            <person name="Watanabe M."/>
            <person name="Kojima H."/>
            <person name="Fukui M."/>
        </authorList>
    </citation>
    <scope>NUCLEOTIDE SEQUENCE [LARGE SCALE GENOMIC DNA]</scope>
    <source>
        <strain evidence="5">NAW-5</strain>
    </source>
</reference>
<dbReference type="AlphaFoldDB" id="A0A2L2XCV5"/>
<feature type="domain" description="SLH" evidence="3">
    <location>
        <begin position="154"/>
        <end position="214"/>
    </location>
</feature>
<dbReference type="OrthoDB" id="467434at2"/>
<dbReference type="InterPro" id="IPR001119">
    <property type="entry name" value="SLH_dom"/>
</dbReference>
<protein>
    <submittedName>
        <fullName evidence="4">Hypothetical signaling protein</fullName>
    </submittedName>
</protein>
<feature type="domain" description="SLH" evidence="3">
    <location>
        <begin position="21"/>
        <end position="84"/>
    </location>
</feature>
<evidence type="ECO:0000313" key="4">
    <source>
        <dbReference type="EMBL" id="GBF32056.1"/>
    </source>
</evidence>
<dbReference type="PANTHER" id="PTHR43308">
    <property type="entry name" value="OUTER MEMBRANE PROTEIN ALPHA-RELATED"/>
    <property type="match status" value="1"/>
</dbReference>
<sequence>MKKIFLLFSVFVLLLMPGAVFAETPFSDVGKHEAAADIEALYKKGIMAGVANNKFNPDEYVTRAQLAVCLVKTFGLNYDNLNFVKKPVPSDLYDDVEAEQWYGEASMIIGYNNIFKSDGRKFQPDKVVTRMDVASSLADSFKAGNLSVITTLMAPTYSDMDNLTKKEMSDINFVFNTSIMRYEGSQFRPGNKITRAELATILNQTLKTIETAKS</sequence>
<dbReference type="Proteomes" id="UP000239549">
    <property type="component" value="Unassembled WGS sequence"/>
</dbReference>
<dbReference type="RefSeq" id="WP_104370638.1">
    <property type="nucleotide sequence ID" value="NZ_BFAV01000018.1"/>
</dbReference>
<dbReference type="PROSITE" id="PS51272">
    <property type="entry name" value="SLH"/>
    <property type="match status" value="2"/>
</dbReference>
<dbReference type="InterPro" id="IPR051465">
    <property type="entry name" value="Cell_Envelope_Struct_Comp"/>
</dbReference>
<evidence type="ECO:0000256" key="1">
    <source>
        <dbReference type="ARBA" id="ARBA00022737"/>
    </source>
</evidence>
<comment type="caution">
    <text evidence="4">The sequence shown here is derived from an EMBL/GenBank/DDBJ whole genome shotgun (WGS) entry which is preliminary data.</text>
</comment>
<evidence type="ECO:0000313" key="5">
    <source>
        <dbReference type="Proteomes" id="UP000239549"/>
    </source>
</evidence>
<feature type="signal peptide" evidence="2">
    <location>
        <begin position="1"/>
        <end position="22"/>
    </location>
</feature>
<evidence type="ECO:0000259" key="3">
    <source>
        <dbReference type="PROSITE" id="PS51272"/>
    </source>
</evidence>
<organism evidence="4 5">
    <name type="scientific">Desulfocucumis palustris</name>
    <dbReference type="NCBI Taxonomy" id="1898651"/>
    <lineage>
        <taxon>Bacteria</taxon>
        <taxon>Bacillati</taxon>
        <taxon>Bacillota</taxon>
        <taxon>Clostridia</taxon>
        <taxon>Eubacteriales</taxon>
        <taxon>Desulfocucumaceae</taxon>
        <taxon>Desulfocucumis</taxon>
    </lineage>
</organism>
<feature type="chain" id="PRO_5014630151" evidence="2">
    <location>
        <begin position="23"/>
        <end position="214"/>
    </location>
</feature>
<dbReference type="Pfam" id="PF00395">
    <property type="entry name" value="SLH"/>
    <property type="match status" value="3"/>
</dbReference>
<gene>
    <name evidence="4" type="ORF">DCCM_0247</name>
</gene>
<evidence type="ECO:0000256" key="2">
    <source>
        <dbReference type="SAM" id="SignalP"/>
    </source>
</evidence>
<accession>A0A2L2XCV5</accession>
<keyword evidence="2" id="KW-0732">Signal</keyword>
<keyword evidence="5" id="KW-1185">Reference proteome</keyword>